<sequence>MKKNHLLLCLLLLYTFEPLTAQRQMEWLGRGVHAATQPDGRIFVSWRLLGDDPDTIAFNVYRTAQAGKPVKLNKQPITSSTSFQDTNPDTTKSYTYFVKSIIKGKEGAASQPFVLKPGTLPYVSLPLQTPAGYAPNDASVGDLDGDGEYEIILHQTSRAKDNSQAGITDPPIFQAYKMDGTLLWTINLGKNIREGAHYTQFMVYDLDGDGRAEIAMKTADGSMDAKGKIIGDSSKDWRNERGYILAGPEYLSIFNGLTGAVMATTAYIPARHPSSLTPTTEELKSIWGDGYGNRMDRFLACIAYLDGVHPSLVMCRGYYTRTALTAWDWKNGQLTSRWVFDTNNGNPTYAGQGNHNLTVADVDGDGKDEIVYGAMTINDDGTGLYSTGLGHGDALHVTDLDPSRPGLEVFDIQERFDDAGANFRDARTGEVLWKKASVKAGEDGEGPGRGLALDIDPRYPGYECWVAGAGITGMFDCKGNKIADNTPACNMGIYWDGDVLSEILNGTSIDKWDYQNSKTSRLLEASQYNCVRNNGTKSNPVLSADIWGDWREEVIYRTADNNELRIFSTTIPTTHRFYTLMHDPQYRLSIAWQNVAYNQPPHTGFFMGEGMKPPPKPNIKMSQLK</sequence>
<dbReference type="InterPro" id="IPR034641">
    <property type="entry name" value="RGL11"/>
</dbReference>
<dbReference type="InterPro" id="IPR041624">
    <property type="entry name" value="RGI_lyase"/>
</dbReference>
<reference evidence="5 6" key="1">
    <citation type="submission" date="2018-09" db="EMBL/GenBank/DDBJ databases">
        <title>Genome sequencing of strain 6GH32-13.</title>
        <authorList>
            <person name="Weon H.-Y."/>
            <person name="Heo J."/>
            <person name="Kwon S.-W."/>
        </authorList>
    </citation>
    <scope>NUCLEOTIDE SEQUENCE [LARGE SCALE GENOMIC DNA]</scope>
    <source>
        <strain evidence="5 6">5GH32-13</strain>
    </source>
</reference>
<dbReference type="EMBL" id="CP032157">
    <property type="protein sequence ID" value="AXY78694.1"/>
    <property type="molecule type" value="Genomic_DNA"/>
</dbReference>
<dbReference type="CDD" id="cd10318">
    <property type="entry name" value="RGL11"/>
    <property type="match status" value="1"/>
</dbReference>
<dbReference type="KEGG" id="pseg:D3H65_18935"/>
<dbReference type="Pfam" id="PF18370">
    <property type="entry name" value="RGI_lyase"/>
    <property type="match status" value="1"/>
</dbReference>
<feature type="domain" description="Rhamnogalacturonan lyase family 11 C-terminal" evidence="4">
    <location>
        <begin position="132"/>
        <end position="617"/>
    </location>
</feature>
<name>A0A3B7MW25_9BACT</name>
<dbReference type="InterPro" id="IPR049366">
    <property type="entry name" value="RGL11_C"/>
</dbReference>
<evidence type="ECO:0000259" key="3">
    <source>
        <dbReference type="Pfam" id="PF18370"/>
    </source>
</evidence>
<gene>
    <name evidence="5" type="ORF">D3H65_18935</name>
</gene>
<feature type="region of interest" description="Disordered" evidence="1">
    <location>
        <begin position="606"/>
        <end position="625"/>
    </location>
</feature>
<feature type="chain" id="PRO_5017703251" evidence="2">
    <location>
        <begin position="22"/>
        <end position="625"/>
    </location>
</feature>
<evidence type="ECO:0000259" key="4">
    <source>
        <dbReference type="Pfam" id="PF21348"/>
    </source>
</evidence>
<dbReference type="PANTHER" id="PTHR43118:SF1">
    <property type="entry name" value="RHAMNOGALACTURONAN LYASE (EUROFUNG)"/>
    <property type="match status" value="1"/>
</dbReference>
<dbReference type="InterPro" id="IPR013783">
    <property type="entry name" value="Ig-like_fold"/>
</dbReference>
<dbReference type="OrthoDB" id="9802318at2"/>
<protein>
    <submittedName>
        <fullName evidence="5">Rhamnogalacturonan lyase</fullName>
    </submittedName>
</protein>
<dbReference type="Gene3D" id="2.60.40.10">
    <property type="entry name" value="Immunoglobulins"/>
    <property type="match status" value="1"/>
</dbReference>
<keyword evidence="6" id="KW-1185">Reference proteome</keyword>
<evidence type="ECO:0000256" key="2">
    <source>
        <dbReference type="SAM" id="SignalP"/>
    </source>
</evidence>
<dbReference type="InterPro" id="IPR028994">
    <property type="entry name" value="Integrin_alpha_N"/>
</dbReference>
<accession>A0A3B7MW25</accession>
<dbReference type="AlphaFoldDB" id="A0A3B7MW25"/>
<dbReference type="Proteomes" id="UP000263900">
    <property type="component" value="Chromosome"/>
</dbReference>
<evidence type="ECO:0000313" key="6">
    <source>
        <dbReference type="Proteomes" id="UP000263900"/>
    </source>
</evidence>
<keyword evidence="2" id="KW-0732">Signal</keyword>
<proteinExistence type="predicted"/>
<feature type="domain" description="Rhamnogalacturonan I lyase beta-sheet" evidence="3">
    <location>
        <begin position="23"/>
        <end position="112"/>
    </location>
</feature>
<dbReference type="RefSeq" id="WP_119054566.1">
    <property type="nucleotide sequence ID" value="NZ_CP032157.1"/>
</dbReference>
<dbReference type="GO" id="GO:0016829">
    <property type="term" value="F:lyase activity"/>
    <property type="evidence" value="ECO:0007669"/>
    <property type="project" value="UniProtKB-KW"/>
</dbReference>
<organism evidence="5 6">
    <name type="scientific">Paraflavitalea soli</name>
    <dbReference type="NCBI Taxonomy" id="2315862"/>
    <lineage>
        <taxon>Bacteria</taxon>
        <taxon>Pseudomonadati</taxon>
        <taxon>Bacteroidota</taxon>
        <taxon>Chitinophagia</taxon>
        <taxon>Chitinophagales</taxon>
        <taxon>Chitinophagaceae</taxon>
        <taxon>Paraflavitalea</taxon>
    </lineage>
</organism>
<dbReference type="PANTHER" id="PTHR43118">
    <property type="entry name" value="RHAMNOGALACTURONAN LYASE (EUROFUNG)"/>
    <property type="match status" value="1"/>
</dbReference>
<dbReference type="SUPFAM" id="SSF69318">
    <property type="entry name" value="Integrin alpha N-terminal domain"/>
    <property type="match status" value="1"/>
</dbReference>
<evidence type="ECO:0000256" key="1">
    <source>
        <dbReference type="SAM" id="MobiDB-lite"/>
    </source>
</evidence>
<evidence type="ECO:0000313" key="5">
    <source>
        <dbReference type="EMBL" id="AXY78694.1"/>
    </source>
</evidence>
<keyword evidence="5" id="KW-0456">Lyase</keyword>
<feature type="signal peptide" evidence="2">
    <location>
        <begin position="1"/>
        <end position="21"/>
    </location>
</feature>
<dbReference type="Pfam" id="PF21348">
    <property type="entry name" value="RGL11_C"/>
    <property type="match status" value="1"/>
</dbReference>